<reference evidence="1" key="1">
    <citation type="submission" date="2020-03" db="EMBL/GenBank/DDBJ databases">
        <authorList>
            <person name="Weist P."/>
        </authorList>
    </citation>
    <scope>NUCLEOTIDE SEQUENCE</scope>
</reference>
<gene>
    <name evidence="1" type="ORF">PLEPLA_LOCUS32570</name>
</gene>
<comment type="caution">
    <text evidence="1">The sequence shown here is derived from an EMBL/GenBank/DDBJ whole genome shotgun (WGS) entry which is preliminary data.</text>
</comment>
<accession>A0A9N7Z0W4</accession>
<dbReference type="AlphaFoldDB" id="A0A9N7Z0W4"/>
<sequence length="101" mass="11273">MGEFRMHKAQAKTLRKLIQQTLKQVANLNVVGRGRLWLSGRVVVLQPEGHFGVQMGQNGDRTADLQIAHRSGGSAHRHRALTQRDTVRSELVHVKSVTLSD</sequence>
<name>A0A9N7Z0W4_PLEPL</name>
<evidence type="ECO:0000313" key="1">
    <source>
        <dbReference type="EMBL" id="CAB1444852.1"/>
    </source>
</evidence>
<evidence type="ECO:0000313" key="2">
    <source>
        <dbReference type="Proteomes" id="UP001153269"/>
    </source>
</evidence>
<keyword evidence="2" id="KW-1185">Reference proteome</keyword>
<dbReference type="Proteomes" id="UP001153269">
    <property type="component" value="Unassembled WGS sequence"/>
</dbReference>
<organism evidence="1 2">
    <name type="scientific">Pleuronectes platessa</name>
    <name type="common">European plaice</name>
    <dbReference type="NCBI Taxonomy" id="8262"/>
    <lineage>
        <taxon>Eukaryota</taxon>
        <taxon>Metazoa</taxon>
        <taxon>Chordata</taxon>
        <taxon>Craniata</taxon>
        <taxon>Vertebrata</taxon>
        <taxon>Euteleostomi</taxon>
        <taxon>Actinopterygii</taxon>
        <taxon>Neopterygii</taxon>
        <taxon>Teleostei</taxon>
        <taxon>Neoteleostei</taxon>
        <taxon>Acanthomorphata</taxon>
        <taxon>Carangaria</taxon>
        <taxon>Pleuronectiformes</taxon>
        <taxon>Pleuronectoidei</taxon>
        <taxon>Pleuronectidae</taxon>
        <taxon>Pleuronectes</taxon>
    </lineage>
</organism>
<protein>
    <submittedName>
        <fullName evidence="1">Uncharacterized protein</fullName>
    </submittedName>
</protein>
<proteinExistence type="predicted"/>
<dbReference type="EMBL" id="CADEAL010003469">
    <property type="protein sequence ID" value="CAB1444852.1"/>
    <property type="molecule type" value="Genomic_DNA"/>
</dbReference>